<keyword evidence="3" id="KW-1185">Reference proteome</keyword>
<accession>A0A316AR39</accession>
<dbReference type="AlphaFoldDB" id="A0A316AR39"/>
<proteinExistence type="predicted"/>
<comment type="caution">
    <text evidence="2">The sequence shown here is derived from an EMBL/GenBank/DDBJ whole genome shotgun (WGS) entry which is preliminary data.</text>
</comment>
<sequence>MYIYKKGMLQNSFKSYYVVYIIGILKGITAFYPIFFFRRNQ</sequence>
<feature type="transmembrane region" description="Helical" evidence="1">
    <location>
        <begin position="16"/>
        <end position="37"/>
    </location>
</feature>
<keyword evidence="1" id="KW-0472">Membrane</keyword>
<reference evidence="2 3" key="1">
    <citation type="submission" date="2018-03" db="EMBL/GenBank/DDBJ databases">
        <title>Genomic Encyclopedia of Archaeal and Bacterial Type Strains, Phase II (KMG-II): from individual species to whole genera.</title>
        <authorList>
            <person name="Goeker M."/>
        </authorList>
    </citation>
    <scope>NUCLEOTIDE SEQUENCE [LARGE SCALE GENOMIC DNA]</scope>
    <source>
        <strain evidence="2 3">DSM 100346</strain>
    </source>
</reference>
<keyword evidence="1" id="KW-0812">Transmembrane</keyword>
<gene>
    <name evidence="2" type="ORF">CLV98_10120</name>
</gene>
<evidence type="ECO:0000313" key="2">
    <source>
        <dbReference type="EMBL" id="PWJ59846.1"/>
    </source>
</evidence>
<evidence type="ECO:0000313" key="3">
    <source>
        <dbReference type="Proteomes" id="UP000245880"/>
    </source>
</evidence>
<protein>
    <submittedName>
        <fullName evidence="2">Uncharacterized protein</fullName>
    </submittedName>
</protein>
<evidence type="ECO:0000256" key="1">
    <source>
        <dbReference type="SAM" id="Phobius"/>
    </source>
</evidence>
<keyword evidence="1" id="KW-1133">Transmembrane helix</keyword>
<name>A0A316AR39_9BACT</name>
<dbReference type="EMBL" id="QGDT01000001">
    <property type="protein sequence ID" value="PWJ59846.1"/>
    <property type="molecule type" value="Genomic_DNA"/>
</dbReference>
<organism evidence="2 3">
    <name type="scientific">Dyadobacter jejuensis</name>
    <dbReference type="NCBI Taxonomy" id="1082580"/>
    <lineage>
        <taxon>Bacteria</taxon>
        <taxon>Pseudomonadati</taxon>
        <taxon>Bacteroidota</taxon>
        <taxon>Cytophagia</taxon>
        <taxon>Cytophagales</taxon>
        <taxon>Spirosomataceae</taxon>
        <taxon>Dyadobacter</taxon>
    </lineage>
</organism>
<dbReference type="Proteomes" id="UP000245880">
    <property type="component" value="Unassembled WGS sequence"/>
</dbReference>